<dbReference type="InterPro" id="IPR020606">
    <property type="entry name" value="Ribosomal_uS7_CS"/>
</dbReference>
<comment type="catalytic activity">
    <reaction evidence="16">
        <text>a plastoquinone + NADH + (n+1) H(+)(in) = a plastoquinol + NAD(+) + n H(+)(out)</text>
        <dbReference type="Rhea" id="RHEA:42608"/>
        <dbReference type="Rhea" id="RHEA-COMP:9561"/>
        <dbReference type="Rhea" id="RHEA-COMP:9562"/>
        <dbReference type="ChEBI" id="CHEBI:15378"/>
        <dbReference type="ChEBI" id="CHEBI:17757"/>
        <dbReference type="ChEBI" id="CHEBI:57540"/>
        <dbReference type="ChEBI" id="CHEBI:57945"/>
        <dbReference type="ChEBI" id="CHEBI:62192"/>
    </reaction>
</comment>
<evidence type="ECO:0000256" key="15">
    <source>
        <dbReference type="ARBA" id="ARBA00047726"/>
    </source>
</evidence>
<reference evidence="25" key="1">
    <citation type="journal article" date="2022" name="Int. J. Mol. Sci.">
        <title>Draft Genome of Tanacetum Coccineum: Genomic Comparison of Closely Related Tanacetum-Family Plants.</title>
        <authorList>
            <person name="Yamashiro T."/>
            <person name="Shiraishi A."/>
            <person name="Nakayama K."/>
            <person name="Satake H."/>
        </authorList>
    </citation>
    <scope>NUCLEOTIDE SEQUENCE</scope>
</reference>
<evidence type="ECO:0000313" key="26">
    <source>
        <dbReference type="Proteomes" id="UP001151760"/>
    </source>
</evidence>
<proteinExistence type="inferred from homology"/>
<keyword evidence="25" id="KW-0808">Transferase</keyword>
<gene>
    <name evidence="25" type="ORF">Tco_0856579</name>
</gene>
<dbReference type="SUPFAM" id="SSF56672">
    <property type="entry name" value="DNA/RNA polymerases"/>
    <property type="match status" value="1"/>
</dbReference>
<feature type="domain" description="NADH:quinone oxidoreductase/Mrp antiporter transmembrane" evidence="23">
    <location>
        <begin position="903"/>
        <end position="1057"/>
    </location>
</feature>
<evidence type="ECO:0000259" key="21">
    <source>
        <dbReference type="Pfam" id="PF00078"/>
    </source>
</evidence>
<evidence type="ECO:0000256" key="12">
    <source>
        <dbReference type="ARBA" id="ARBA00023027"/>
    </source>
</evidence>
<sequence>MSIVKVVIAVQDPSNLVVVDFDADPRVPLNSSGRSFLKTRRALIHVYEGELTLRVGKEVVTFNLDQTSRYSSNYDDMTANRIDVIEMACKEYSQEVLDFSDVKSSGNPTPYYDPIVSTSSPTLTPFMESKLEILAGNEYYCFLDAFSSYFQIPIDPKDQEKTTFTCPYGTFTYRRMPFGLCNASGTFQRKASPRHKIFKNGLRFDKAKVDVIAKLPHPTTVKGVWSFLGHADFYRRFIKDFFKISRPMTHLLEKNTPFIFSDDCIQAFQTLKKKLTEAPILIAPDWDLPFELMCDASDFAIGAVLGQRHEKHFKPIHYASKTMTEAESRYTTTEKEMLAVVYAFEKFRSYLILNKSIVYTIPYALKYLFAKKDSKARLLRWVLLLQEFDFNIIDTKGAENLAADHLSRLENPYESVLDPKEINEKFPLETLNMVTFRGDSSTPWFADYANYHAGNFIVRGMSSQQKNKFFKDVKHYFWDDPFLFKICADQVIRLCVAQSKKLSTSIEACHNDPTGGHHWLQISRQKGKNFAEEMNALKFPSKYLEIFDVWAALISWSFPSFHEGTNIYSWRSTTYVKWISNPSRKRRETDTQFKVSKQNSILGLIDTYRILRKAVFDESQEKTAKSDPIYRNRLVNMLVNRILKHGKKSLAYQIIYRAVKKIQQKTETNPLSVLRQAIHGVTPGIAVKARRVGGSTHQVPIEIGSTQGKALAIRWLLAASRKRPGRNMAFKLSSELVDAAKGSGDAIRKREETHRMAEANRAFAHFPPECFSLCSYLLSGYTKKDVRSNEATMKYLLMGGASSSILVHGFSWLYGSSGGEIELQEIVNGLINTQMYNSPGISIALIFITVGIGFKLSPAPSHQWTPDERNAIPTRTKTELLLVQITIKVKQEKEVRNPLFDSNSPTPVVAFLSVTSKVAASASATRIFDIPFYFSSNEWHLLLEILAILSMILGNLIAITQTSMKRMLAYSSIGQIGYVIIGIIVGDSNDGYASMITYMLFYISMNLGTFACIVLFGLRTGTENIRDYAGLYTKDPFLALSLALCLLSLGGLPPLAGSGYHQKDRKPSQNDKTEHGMEKTVQNQGQSPKMSKSESILKNQQSNRSRN</sequence>
<evidence type="ECO:0000259" key="24">
    <source>
        <dbReference type="Pfam" id="PF17919"/>
    </source>
</evidence>
<evidence type="ECO:0000256" key="6">
    <source>
        <dbReference type="ARBA" id="ARBA00022692"/>
    </source>
</evidence>
<dbReference type="Pfam" id="PF00177">
    <property type="entry name" value="Ribosomal_S7"/>
    <property type="match status" value="1"/>
</dbReference>
<evidence type="ECO:0000256" key="14">
    <source>
        <dbReference type="ARBA" id="ARBA00023274"/>
    </source>
</evidence>
<keyword evidence="6 20" id="KW-0812">Transmembrane</keyword>
<feature type="compositionally biased region" description="Polar residues" evidence="19">
    <location>
        <begin position="1080"/>
        <end position="1107"/>
    </location>
</feature>
<dbReference type="Pfam" id="PF17919">
    <property type="entry name" value="RT_RNaseH_2"/>
    <property type="match status" value="1"/>
</dbReference>
<evidence type="ECO:0000313" key="25">
    <source>
        <dbReference type="EMBL" id="GJT09537.1"/>
    </source>
</evidence>
<comment type="caution">
    <text evidence="25">The sequence shown here is derived from an EMBL/GenBank/DDBJ whole genome shotgun (WGS) entry which is preliminary data.</text>
</comment>
<evidence type="ECO:0000256" key="9">
    <source>
        <dbReference type="ARBA" id="ARBA00022967"/>
    </source>
</evidence>
<evidence type="ECO:0000256" key="2">
    <source>
        <dbReference type="ARBA" id="ARBA00004334"/>
    </source>
</evidence>
<feature type="transmembrane region" description="Helical" evidence="20">
    <location>
        <begin position="1037"/>
        <end position="1056"/>
    </location>
</feature>
<evidence type="ECO:0000256" key="10">
    <source>
        <dbReference type="ARBA" id="ARBA00022980"/>
    </source>
</evidence>
<feature type="domain" description="Reverse transcriptase" evidence="21">
    <location>
        <begin position="85"/>
        <end position="189"/>
    </location>
</feature>
<evidence type="ECO:0000256" key="1">
    <source>
        <dbReference type="ARBA" id="ARBA00004141"/>
    </source>
</evidence>
<dbReference type="InterPro" id="IPR043502">
    <property type="entry name" value="DNA/RNA_pol_sf"/>
</dbReference>
<dbReference type="CDD" id="cd01647">
    <property type="entry name" value="RT_LTR"/>
    <property type="match status" value="1"/>
</dbReference>
<evidence type="ECO:0000259" key="22">
    <source>
        <dbReference type="Pfam" id="PF00177"/>
    </source>
</evidence>
<keyword evidence="14 17" id="KW-0687">Ribonucleoprotein</keyword>
<keyword evidence="8 18" id="KW-0694">RNA-binding</keyword>
<evidence type="ECO:0000256" key="7">
    <source>
        <dbReference type="ARBA" id="ARBA00022730"/>
    </source>
</evidence>
<dbReference type="Pfam" id="PF00078">
    <property type="entry name" value="RVT_1"/>
    <property type="match status" value="1"/>
</dbReference>
<dbReference type="Gene3D" id="3.10.10.10">
    <property type="entry name" value="HIV Type 1 Reverse Transcriptase, subunit A, domain 1"/>
    <property type="match status" value="1"/>
</dbReference>
<evidence type="ECO:0000256" key="8">
    <source>
        <dbReference type="ARBA" id="ARBA00022884"/>
    </source>
</evidence>
<comment type="subcellular location">
    <subcellularLocation>
        <location evidence="1">Membrane</location>
        <topology evidence="1">Multi-pass membrane protein</topology>
    </subcellularLocation>
    <subcellularLocation>
        <location evidence="2">Plastid</location>
        <location evidence="2">Chloroplast thylakoid membrane</location>
    </subcellularLocation>
</comment>
<dbReference type="InterPro" id="IPR005717">
    <property type="entry name" value="Ribosomal_uS7_bac/org-type"/>
</dbReference>
<dbReference type="NCBIfam" id="TIGR01029">
    <property type="entry name" value="rpsG_bact"/>
    <property type="match status" value="1"/>
</dbReference>
<comment type="catalytic activity">
    <reaction evidence="15">
        <text>a plastoquinone + NADPH + (n+1) H(+)(in) = a plastoquinol + NADP(+) + n H(+)(out)</text>
        <dbReference type="Rhea" id="RHEA:42612"/>
        <dbReference type="Rhea" id="RHEA-COMP:9561"/>
        <dbReference type="Rhea" id="RHEA-COMP:9562"/>
        <dbReference type="ChEBI" id="CHEBI:15378"/>
        <dbReference type="ChEBI" id="CHEBI:17757"/>
        <dbReference type="ChEBI" id="CHEBI:57783"/>
        <dbReference type="ChEBI" id="CHEBI:58349"/>
        <dbReference type="ChEBI" id="CHEBI:62192"/>
    </reaction>
</comment>
<dbReference type="InterPro" id="IPR001750">
    <property type="entry name" value="ND/Mrp_TM"/>
</dbReference>
<evidence type="ECO:0000256" key="5">
    <source>
        <dbReference type="ARBA" id="ARBA00022640"/>
    </source>
</evidence>
<organism evidence="25 26">
    <name type="scientific">Tanacetum coccineum</name>
    <dbReference type="NCBI Taxonomy" id="301880"/>
    <lineage>
        <taxon>Eukaryota</taxon>
        <taxon>Viridiplantae</taxon>
        <taxon>Streptophyta</taxon>
        <taxon>Embryophyta</taxon>
        <taxon>Tracheophyta</taxon>
        <taxon>Spermatophyta</taxon>
        <taxon>Magnoliopsida</taxon>
        <taxon>eudicotyledons</taxon>
        <taxon>Gunneridae</taxon>
        <taxon>Pentapetalae</taxon>
        <taxon>asterids</taxon>
        <taxon>campanulids</taxon>
        <taxon>Asterales</taxon>
        <taxon>Asteraceae</taxon>
        <taxon>Asteroideae</taxon>
        <taxon>Anthemideae</taxon>
        <taxon>Anthemidinae</taxon>
        <taxon>Tanacetum</taxon>
    </lineage>
</organism>
<reference evidence="25" key="2">
    <citation type="submission" date="2022-01" db="EMBL/GenBank/DDBJ databases">
        <authorList>
            <person name="Yamashiro T."/>
            <person name="Shiraishi A."/>
            <person name="Satake H."/>
            <person name="Nakayama K."/>
        </authorList>
    </citation>
    <scope>NUCLEOTIDE SEQUENCE</scope>
</reference>
<feature type="domain" description="NADH:quinone oxidoreductase/Mrp antiporter transmembrane" evidence="23">
    <location>
        <begin position="769"/>
        <end position="875"/>
    </location>
</feature>
<dbReference type="Gene3D" id="1.10.455.10">
    <property type="entry name" value="Ribosomal protein S7 domain"/>
    <property type="match status" value="1"/>
</dbReference>
<evidence type="ECO:0000256" key="16">
    <source>
        <dbReference type="ARBA" id="ARBA00048026"/>
    </source>
</evidence>
<keyword evidence="4" id="KW-0813">Transport</keyword>
<dbReference type="HAMAP" id="MF_00480_B">
    <property type="entry name" value="Ribosomal_uS7_B"/>
    <property type="match status" value="1"/>
</dbReference>
<evidence type="ECO:0000256" key="20">
    <source>
        <dbReference type="SAM" id="Phobius"/>
    </source>
</evidence>
<dbReference type="Pfam" id="PF00361">
    <property type="entry name" value="Proton_antipo_M"/>
    <property type="match status" value="2"/>
</dbReference>
<dbReference type="InterPro" id="IPR036823">
    <property type="entry name" value="Ribosomal_uS7_dom_sf"/>
</dbReference>
<feature type="transmembrane region" description="Helical" evidence="20">
    <location>
        <begin position="939"/>
        <end position="960"/>
    </location>
</feature>
<evidence type="ECO:0000256" key="3">
    <source>
        <dbReference type="ARBA" id="ARBA00007151"/>
    </source>
</evidence>
<dbReference type="Gene3D" id="3.30.70.270">
    <property type="match status" value="2"/>
</dbReference>
<comment type="similarity">
    <text evidence="3 17">Belongs to the universal ribosomal protein uS7 family.</text>
</comment>
<feature type="transmembrane region" description="Helical" evidence="20">
    <location>
        <begin position="967"/>
        <end position="986"/>
    </location>
</feature>
<dbReference type="SUPFAM" id="SSF47973">
    <property type="entry name" value="Ribosomal protein S7"/>
    <property type="match status" value="1"/>
</dbReference>
<feature type="domain" description="Reverse transcriptase/retrotransposon-derived protein RNase H-like" evidence="24">
    <location>
        <begin position="261"/>
        <end position="355"/>
    </location>
</feature>
<dbReference type="CDD" id="cd14871">
    <property type="entry name" value="uS7_Chloroplast"/>
    <property type="match status" value="1"/>
</dbReference>
<keyword evidence="11 20" id="KW-1133">Transmembrane helix</keyword>
<dbReference type="InterPro" id="IPR023798">
    <property type="entry name" value="Ribosomal_uS7_dom"/>
</dbReference>
<evidence type="ECO:0000256" key="11">
    <source>
        <dbReference type="ARBA" id="ARBA00022989"/>
    </source>
</evidence>
<keyword evidence="10 17" id="KW-0689">Ribosomal protein</keyword>
<evidence type="ECO:0000256" key="13">
    <source>
        <dbReference type="ARBA" id="ARBA00023136"/>
    </source>
</evidence>
<dbReference type="InterPro" id="IPR000477">
    <property type="entry name" value="RT_dom"/>
</dbReference>
<keyword evidence="7 18" id="KW-0699">rRNA-binding</keyword>
<keyword evidence="26" id="KW-1185">Reference proteome</keyword>
<evidence type="ECO:0000256" key="18">
    <source>
        <dbReference type="RuleBase" id="RU003620"/>
    </source>
</evidence>
<feature type="region of interest" description="Disordered" evidence="19">
    <location>
        <begin position="1058"/>
        <end position="1107"/>
    </location>
</feature>
<dbReference type="PROSITE" id="PS00052">
    <property type="entry name" value="RIBOSOMAL_S7"/>
    <property type="match status" value="1"/>
</dbReference>
<dbReference type="GO" id="GO:0003964">
    <property type="term" value="F:RNA-directed DNA polymerase activity"/>
    <property type="evidence" value="ECO:0007669"/>
    <property type="project" value="UniProtKB-KW"/>
</dbReference>
<evidence type="ECO:0000256" key="19">
    <source>
        <dbReference type="SAM" id="MobiDB-lite"/>
    </source>
</evidence>
<keyword evidence="25" id="KW-0548">Nucleotidyltransferase</keyword>
<protein>
    <recommendedName>
        <fullName evidence="18">Ribosomal protein S7</fullName>
    </recommendedName>
</protein>
<keyword evidence="5" id="KW-0934">Plastid</keyword>
<evidence type="ECO:0000256" key="4">
    <source>
        <dbReference type="ARBA" id="ARBA00022448"/>
    </source>
</evidence>
<keyword evidence="13 20" id="KW-0472">Membrane</keyword>
<dbReference type="EMBL" id="BQNB010012914">
    <property type="protein sequence ID" value="GJT09537.1"/>
    <property type="molecule type" value="Genomic_DNA"/>
</dbReference>
<keyword evidence="9" id="KW-1278">Translocase</keyword>
<keyword evidence="25" id="KW-0695">RNA-directed DNA polymerase</keyword>
<accession>A0ABQ5B762</accession>
<dbReference type="InterPro" id="IPR043128">
    <property type="entry name" value="Rev_trsase/Diguanyl_cyclase"/>
</dbReference>
<name>A0ABQ5B762_9ASTR</name>
<feature type="domain" description="Small ribosomal subunit protein uS7" evidence="22">
    <location>
        <begin position="619"/>
        <end position="761"/>
    </location>
</feature>
<keyword evidence="12" id="KW-0520">NAD</keyword>
<dbReference type="Proteomes" id="UP001151760">
    <property type="component" value="Unassembled WGS sequence"/>
</dbReference>
<evidence type="ECO:0000259" key="23">
    <source>
        <dbReference type="Pfam" id="PF00361"/>
    </source>
</evidence>
<dbReference type="PANTHER" id="PTHR22773">
    <property type="entry name" value="NADH DEHYDROGENASE"/>
    <property type="match status" value="1"/>
</dbReference>
<feature type="compositionally biased region" description="Basic and acidic residues" evidence="19">
    <location>
        <begin position="1061"/>
        <end position="1078"/>
    </location>
</feature>
<dbReference type="InterPro" id="IPR041577">
    <property type="entry name" value="RT_RNaseH_2"/>
</dbReference>
<feature type="transmembrane region" description="Helical" evidence="20">
    <location>
        <begin position="992"/>
        <end position="1016"/>
    </location>
</feature>
<evidence type="ECO:0000256" key="17">
    <source>
        <dbReference type="RuleBase" id="RU003619"/>
    </source>
</evidence>
<dbReference type="CDD" id="cd09274">
    <property type="entry name" value="RNase_HI_RT_Ty3"/>
    <property type="match status" value="1"/>
</dbReference>